<evidence type="ECO:0000313" key="3">
    <source>
        <dbReference type="Proteomes" id="UP000789390"/>
    </source>
</evidence>
<dbReference type="EMBL" id="CAKKLH010000037">
    <property type="protein sequence ID" value="CAH0100509.1"/>
    <property type="molecule type" value="Genomic_DNA"/>
</dbReference>
<dbReference type="OrthoDB" id="6386526at2759"/>
<dbReference type="AlphaFoldDB" id="A0A8J2RH92"/>
<name>A0A8J2RH92_9CRUS</name>
<evidence type="ECO:0000313" key="2">
    <source>
        <dbReference type="EMBL" id="CAH0100509.1"/>
    </source>
</evidence>
<reference evidence="2" key="1">
    <citation type="submission" date="2021-11" db="EMBL/GenBank/DDBJ databases">
        <authorList>
            <person name="Schell T."/>
        </authorList>
    </citation>
    <scope>NUCLEOTIDE SEQUENCE</scope>
    <source>
        <strain evidence="2">M5</strain>
    </source>
</reference>
<feature type="transmembrane region" description="Helical" evidence="1">
    <location>
        <begin position="40"/>
        <end position="69"/>
    </location>
</feature>
<keyword evidence="1" id="KW-0812">Transmembrane</keyword>
<comment type="caution">
    <text evidence="2">The sequence shown here is derived from an EMBL/GenBank/DDBJ whole genome shotgun (WGS) entry which is preliminary data.</text>
</comment>
<accession>A0A8J2RH92</accession>
<organism evidence="2 3">
    <name type="scientific">Daphnia galeata</name>
    <dbReference type="NCBI Taxonomy" id="27404"/>
    <lineage>
        <taxon>Eukaryota</taxon>
        <taxon>Metazoa</taxon>
        <taxon>Ecdysozoa</taxon>
        <taxon>Arthropoda</taxon>
        <taxon>Crustacea</taxon>
        <taxon>Branchiopoda</taxon>
        <taxon>Diplostraca</taxon>
        <taxon>Cladocera</taxon>
        <taxon>Anomopoda</taxon>
        <taxon>Daphniidae</taxon>
        <taxon>Daphnia</taxon>
    </lineage>
</organism>
<feature type="transmembrane region" description="Helical" evidence="1">
    <location>
        <begin position="81"/>
        <end position="102"/>
    </location>
</feature>
<proteinExistence type="predicted"/>
<protein>
    <submittedName>
        <fullName evidence="2">Uncharacterized protein</fullName>
    </submittedName>
</protein>
<feature type="transmembrane region" description="Helical" evidence="1">
    <location>
        <begin position="114"/>
        <end position="140"/>
    </location>
</feature>
<dbReference type="InterPro" id="IPR030417">
    <property type="entry name" value="MS4A"/>
</dbReference>
<dbReference type="Proteomes" id="UP000789390">
    <property type="component" value="Unassembled WGS sequence"/>
</dbReference>
<keyword evidence="3" id="KW-1185">Reference proteome</keyword>
<sequence>MTSVNPDGGRILFQPVMMVPVNTTGAATGRQINYPKMKVIAIRIFSAICIVLGIASIGVQIAALVIYATSLFNCVISQMDVAGHGIWAGALYLTTGSLAIAASHKRTQSLMVGTVVFAVLSICASIAASTLAGIAAAHGIYSSCYYISSSFSSLCDAWRYLEWTLLAISIAAFFSTLTLIFLMSLGLFGKRKSSKNTEADAVRPDNVNQKIYLKQQSNTVMAASNLHVVYVAQENQQAAATATGSNLRSSSTTITAARATG</sequence>
<gene>
    <name evidence="2" type="ORF">DGAL_LOCUS2763</name>
</gene>
<evidence type="ECO:0000256" key="1">
    <source>
        <dbReference type="SAM" id="Phobius"/>
    </source>
</evidence>
<dbReference type="PANTHER" id="PTHR23320">
    <property type="entry name" value="MEMBRANE-SPANNING 4-DOMAINS SUBFAMILY A MS4A -RELATED"/>
    <property type="match status" value="1"/>
</dbReference>
<keyword evidence="1" id="KW-1133">Transmembrane helix</keyword>
<dbReference type="PANTHER" id="PTHR23320:SF173">
    <property type="entry name" value="MARVEL DOMAIN-CONTAINING PROTEIN-RELATED"/>
    <property type="match status" value="1"/>
</dbReference>
<feature type="transmembrane region" description="Helical" evidence="1">
    <location>
        <begin position="160"/>
        <end position="188"/>
    </location>
</feature>
<keyword evidence="1" id="KW-0472">Membrane</keyword>